<evidence type="ECO:0000259" key="8">
    <source>
        <dbReference type="Pfam" id="PF00482"/>
    </source>
</evidence>
<protein>
    <submittedName>
        <fullName evidence="9">General secretion pathway protein</fullName>
    </submittedName>
</protein>
<keyword evidence="5 7" id="KW-1133">Transmembrane helix</keyword>
<keyword evidence="3" id="KW-1003">Cell membrane</keyword>
<keyword evidence="4 7" id="KW-0812">Transmembrane</keyword>
<evidence type="ECO:0000256" key="2">
    <source>
        <dbReference type="ARBA" id="ARBA00005745"/>
    </source>
</evidence>
<comment type="subcellular location">
    <subcellularLocation>
        <location evidence="1">Cell membrane</location>
        <topology evidence="1">Multi-pass membrane protein</topology>
    </subcellularLocation>
</comment>
<dbReference type="InterPro" id="IPR018076">
    <property type="entry name" value="T2SS_GspF_dom"/>
</dbReference>
<reference evidence="9 10" key="1">
    <citation type="journal article" date="2014" name="Int. J. Syst. Evol. Microbiol.">
        <title>Listeria floridensis sp. nov., Listeria aquatica sp. nov., Listeria cornellensis sp. nov., Listeria riparia sp. nov. and Listeria grandensis sp. nov., from agricultural and natural environments.</title>
        <authorList>
            <person name="den Bakker H.C."/>
            <person name="Warchocki S."/>
            <person name="Wright E.M."/>
            <person name="Allred A.F."/>
            <person name="Ahlstrom C."/>
            <person name="Manuel C.S."/>
            <person name="Stasiewicz M.J."/>
            <person name="Burrell A."/>
            <person name="Roof S."/>
            <person name="Strawn L."/>
            <person name="Fortes E.D."/>
            <person name="Nightingale K.K."/>
            <person name="Kephart D."/>
            <person name="Wiedmann M."/>
        </authorList>
    </citation>
    <scope>NUCLEOTIDE SEQUENCE [LARGE SCALE GENOMIC DNA]</scope>
    <source>
        <strain evidence="9 10">FSL S10-1187</strain>
    </source>
</reference>
<evidence type="ECO:0000256" key="4">
    <source>
        <dbReference type="ARBA" id="ARBA00022692"/>
    </source>
</evidence>
<evidence type="ECO:0000256" key="5">
    <source>
        <dbReference type="ARBA" id="ARBA00022989"/>
    </source>
</evidence>
<dbReference type="Gene3D" id="1.20.81.30">
    <property type="entry name" value="Type II secretion system (T2SS), domain F"/>
    <property type="match status" value="1"/>
</dbReference>
<evidence type="ECO:0000256" key="3">
    <source>
        <dbReference type="ARBA" id="ARBA00022475"/>
    </source>
</evidence>
<accession>A0ABP3AXU5</accession>
<evidence type="ECO:0000313" key="9">
    <source>
        <dbReference type="EMBL" id="EUJ31770.1"/>
    </source>
</evidence>
<gene>
    <name evidence="9" type="ORF">MFLO_08162</name>
</gene>
<keyword evidence="6 7" id="KW-0472">Membrane</keyword>
<sequence length="124" mass="14209">MLKSGLSVQKMLQLFISPHSPVFFKAVGDKLLSMLERGYPLANSANQLHIFEPELIAIIQHGEKNATIAEEMLFYYDLCHQKMMDKTEKLFSWIQPVAFLIIGLLIVSIYLSILFPMFSMVDQI</sequence>
<dbReference type="InterPro" id="IPR042094">
    <property type="entry name" value="T2SS_GspF_sf"/>
</dbReference>
<dbReference type="PANTHER" id="PTHR30012">
    <property type="entry name" value="GENERAL SECRETION PATHWAY PROTEIN"/>
    <property type="match status" value="1"/>
</dbReference>
<name>A0ABP3AXU5_9LIST</name>
<comment type="caution">
    <text evidence="9">The sequence shown here is derived from an EMBL/GenBank/DDBJ whole genome shotgun (WGS) entry which is preliminary data.</text>
</comment>
<keyword evidence="10" id="KW-1185">Reference proteome</keyword>
<dbReference type="PANTHER" id="PTHR30012:SF0">
    <property type="entry name" value="TYPE II SECRETION SYSTEM PROTEIN F-RELATED"/>
    <property type="match status" value="1"/>
</dbReference>
<evidence type="ECO:0000256" key="7">
    <source>
        <dbReference type="SAM" id="Phobius"/>
    </source>
</evidence>
<feature type="transmembrane region" description="Helical" evidence="7">
    <location>
        <begin position="90"/>
        <end position="115"/>
    </location>
</feature>
<dbReference type="InterPro" id="IPR003004">
    <property type="entry name" value="GspF/PilC"/>
</dbReference>
<evidence type="ECO:0000256" key="6">
    <source>
        <dbReference type="ARBA" id="ARBA00023136"/>
    </source>
</evidence>
<evidence type="ECO:0000313" key="10">
    <source>
        <dbReference type="Proteomes" id="UP000019249"/>
    </source>
</evidence>
<dbReference type="Proteomes" id="UP000019249">
    <property type="component" value="Unassembled WGS sequence"/>
</dbReference>
<comment type="similarity">
    <text evidence="2">Belongs to the GSP F family.</text>
</comment>
<organism evidence="9 10">
    <name type="scientific">Listeria floridensis FSL S10-1187</name>
    <dbReference type="NCBI Taxonomy" id="1265817"/>
    <lineage>
        <taxon>Bacteria</taxon>
        <taxon>Bacillati</taxon>
        <taxon>Bacillota</taxon>
        <taxon>Bacilli</taxon>
        <taxon>Bacillales</taxon>
        <taxon>Listeriaceae</taxon>
        <taxon>Listeria</taxon>
    </lineage>
</organism>
<proteinExistence type="inferred from homology"/>
<dbReference type="EMBL" id="AODF01000015">
    <property type="protein sequence ID" value="EUJ31770.1"/>
    <property type="molecule type" value="Genomic_DNA"/>
</dbReference>
<feature type="domain" description="Type II secretion system protein GspF" evidence="8">
    <location>
        <begin position="1"/>
        <end position="116"/>
    </location>
</feature>
<dbReference type="Pfam" id="PF00482">
    <property type="entry name" value="T2SSF"/>
    <property type="match status" value="1"/>
</dbReference>
<evidence type="ECO:0000256" key="1">
    <source>
        <dbReference type="ARBA" id="ARBA00004651"/>
    </source>
</evidence>